<accession>A0ABR2KNX6</accession>
<evidence type="ECO:0000313" key="2">
    <source>
        <dbReference type="Proteomes" id="UP001470230"/>
    </source>
</evidence>
<name>A0ABR2KNX6_9EUKA</name>
<dbReference type="Proteomes" id="UP001470230">
    <property type="component" value="Unassembled WGS sequence"/>
</dbReference>
<organism evidence="1 2">
    <name type="scientific">Tritrichomonas musculus</name>
    <dbReference type="NCBI Taxonomy" id="1915356"/>
    <lineage>
        <taxon>Eukaryota</taxon>
        <taxon>Metamonada</taxon>
        <taxon>Parabasalia</taxon>
        <taxon>Tritrichomonadida</taxon>
        <taxon>Tritrichomonadidae</taxon>
        <taxon>Tritrichomonas</taxon>
    </lineage>
</organism>
<proteinExistence type="predicted"/>
<keyword evidence="2" id="KW-1185">Reference proteome</keyword>
<comment type="caution">
    <text evidence="1">The sequence shown here is derived from an EMBL/GenBank/DDBJ whole genome shotgun (WGS) entry which is preliminary data.</text>
</comment>
<evidence type="ECO:0000313" key="1">
    <source>
        <dbReference type="EMBL" id="KAK8892461.1"/>
    </source>
</evidence>
<dbReference type="EMBL" id="JAPFFF010000004">
    <property type="protein sequence ID" value="KAK8892461.1"/>
    <property type="molecule type" value="Genomic_DNA"/>
</dbReference>
<gene>
    <name evidence="1" type="ORF">M9Y10_029690</name>
</gene>
<reference evidence="1 2" key="1">
    <citation type="submission" date="2024-04" db="EMBL/GenBank/DDBJ databases">
        <title>Tritrichomonas musculus Genome.</title>
        <authorList>
            <person name="Alves-Ferreira E."/>
            <person name="Grigg M."/>
            <person name="Lorenzi H."/>
            <person name="Galac M."/>
        </authorList>
    </citation>
    <scope>NUCLEOTIDE SEQUENCE [LARGE SCALE GENOMIC DNA]</scope>
    <source>
        <strain evidence="1 2">EAF2021</strain>
    </source>
</reference>
<sequence>MINQLRNSYKFWNHPVFTKPKGAIRPPQTKTISYKQATHFRDFAESYFSSEPVDQNEIRLRKPPGEVADITSIASHPFEAIQIASEEKNNIETTVHHALRNISISLQYRILAYLIKNKEYDKLTVSLEKVKKQFIMPSSIILPIYGYIASICQGLEDEENKYIQSIEQFQIDQSDQKHFYHLLDELFTLSYSYQCPTLLHLLIGDTNDVASSFLNTPHVLPILTTNNHLSIILRANGQVFDHLSYVRYQAALNLPKLTSDDDQEEEKETL</sequence>
<protein>
    <submittedName>
        <fullName evidence="1">Uncharacterized protein</fullName>
    </submittedName>
</protein>